<dbReference type="Proteomes" id="UP000646365">
    <property type="component" value="Unassembled WGS sequence"/>
</dbReference>
<dbReference type="Gene3D" id="1.10.10.2120">
    <property type="match status" value="1"/>
</dbReference>
<evidence type="ECO:0000313" key="3">
    <source>
        <dbReference type="Proteomes" id="UP000646365"/>
    </source>
</evidence>
<sequence length="382" mass="41130">MSEPITSFPFVSVSGTPYDRGRQYGAAVPGLVAASARLYGRTLDELGYDAPGKSRLIQRFAAGIAGFGEQYLEEMRGIADGARVPFEDVIMINARTEVIAEARRERATAPAQEPAEPDDGCTGAVILPERSATGAIVHGQNWDWRAECAETAIVLRVRRDDGPDMLTFVEAGGLARSGLNAAGIAITANYLESDRDFTQDGVPLSLIRRKVLEQEHFAFAMRAIATTPKACSNNMMVSTTLGFAIDFECAPDEAFPVYPTDGVIVHANHWTSPVALAKLKDTGIPNVPESFYRDWRVRKLLDAAGPKLGPDDLKTALFDTFGTPYSVCRPPRLGSGGNLSASVAMVVMEPAKGSLEVAPLPALNRCFTRYSLAEDPVTLAAF</sequence>
<feature type="domain" description="Peptidase C45 hydrolase" evidence="1">
    <location>
        <begin position="137"/>
        <end position="332"/>
    </location>
</feature>
<dbReference type="RefSeq" id="WP_189050980.1">
    <property type="nucleotide sequence ID" value="NZ_BMJQ01000015.1"/>
</dbReference>
<dbReference type="InterPro" id="IPR047801">
    <property type="entry name" value="Peptidase_C45"/>
</dbReference>
<dbReference type="EMBL" id="BMJQ01000015">
    <property type="protein sequence ID" value="GGF38394.1"/>
    <property type="molecule type" value="Genomic_DNA"/>
</dbReference>
<evidence type="ECO:0000259" key="1">
    <source>
        <dbReference type="Pfam" id="PF03417"/>
    </source>
</evidence>
<dbReference type="Pfam" id="PF03417">
    <property type="entry name" value="AAT"/>
    <property type="match status" value="1"/>
</dbReference>
<dbReference type="NCBIfam" id="NF040521">
    <property type="entry name" value="C45_proenzyme"/>
    <property type="match status" value="1"/>
</dbReference>
<dbReference type="Gene3D" id="3.60.60.10">
    <property type="entry name" value="Penicillin V Acylase, Chain A"/>
    <property type="match status" value="1"/>
</dbReference>
<reference evidence="2" key="1">
    <citation type="journal article" date="2014" name="Int. J. Syst. Evol. Microbiol.">
        <title>Complete genome sequence of Corynebacterium casei LMG S-19264T (=DSM 44701T), isolated from a smear-ripened cheese.</title>
        <authorList>
            <consortium name="US DOE Joint Genome Institute (JGI-PGF)"/>
            <person name="Walter F."/>
            <person name="Albersmeier A."/>
            <person name="Kalinowski J."/>
            <person name="Ruckert C."/>
        </authorList>
    </citation>
    <scope>NUCLEOTIDE SEQUENCE</scope>
    <source>
        <strain evidence="2">CGMCC 1.15725</strain>
    </source>
</reference>
<reference evidence="2" key="2">
    <citation type="submission" date="2020-09" db="EMBL/GenBank/DDBJ databases">
        <authorList>
            <person name="Sun Q."/>
            <person name="Zhou Y."/>
        </authorList>
    </citation>
    <scope>NUCLEOTIDE SEQUENCE</scope>
    <source>
        <strain evidence="2">CGMCC 1.15725</strain>
    </source>
</reference>
<dbReference type="PANTHER" id="PTHR34180:SF1">
    <property type="entry name" value="BETA-ALANYL-DOPAMINE_CARCININE HYDROLASE"/>
    <property type="match status" value="1"/>
</dbReference>
<dbReference type="AlphaFoldDB" id="A0A8J3E4F8"/>
<dbReference type="PANTHER" id="PTHR34180">
    <property type="entry name" value="PEPTIDASE C45"/>
    <property type="match status" value="1"/>
</dbReference>
<organism evidence="2 3">
    <name type="scientific">Aliidongia dinghuensis</name>
    <dbReference type="NCBI Taxonomy" id="1867774"/>
    <lineage>
        <taxon>Bacteria</taxon>
        <taxon>Pseudomonadati</taxon>
        <taxon>Pseudomonadota</taxon>
        <taxon>Alphaproteobacteria</taxon>
        <taxon>Rhodospirillales</taxon>
        <taxon>Dongiaceae</taxon>
        <taxon>Aliidongia</taxon>
    </lineage>
</organism>
<dbReference type="InterPro" id="IPR005079">
    <property type="entry name" value="Peptidase_C45_hydrolase"/>
</dbReference>
<accession>A0A8J3E4F8</accession>
<evidence type="ECO:0000313" key="2">
    <source>
        <dbReference type="EMBL" id="GGF38394.1"/>
    </source>
</evidence>
<protein>
    <submittedName>
        <fullName evidence="2">Peptidase C45</fullName>
    </submittedName>
</protein>
<dbReference type="InterPro" id="IPR047794">
    <property type="entry name" value="C45_proenzyme-like"/>
</dbReference>
<gene>
    <name evidence="2" type="ORF">GCM10011611_51000</name>
</gene>
<comment type="caution">
    <text evidence="2">The sequence shown here is derived from an EMBL/GenBank/DDBJ whole genome shotgun (WGS) entry which is preliminary data.</text>
</comment>
<keyword evidence="3" id="KW-1185">Reference proteome</keyword>
<name>A0A8J3E4F8_9PROT</name>
<proteinExistence type="predicted"/>